<dbReference type="InterPro" id="IPR008928">
    <property type="entry name" value="6-hairpin_glycosidase_sf"/>
</dbReference>
<dbReference type="Pfam" id="PF07971">
    <property type="entry name" value="Glyco_hydro_92"/>
    <property type="match status" value="1"/>
</dbReference>
<dbReference type="FunFam" id="1.20.1050.60:FF:000001">
    <property type="entry name" value="Putative alpha-1,2-mannosidase"/>
    <property type="match status" value="1"/>
</dbReference>
<comment type="caution">
    <text evidence="4">The sequence shown here is derived from an EMBL/GenBank/DDBJ whole genome shotgun (WGS) entry which is preliminary data.</text>
</comment>
<keyword evidence="4" id="KW-0378">Hydrolase</keyword>
<organism evidence="4 5">
    <name type="scientific">Gluconacetobacter takamatsuzukensis</name>
    <dbReference type="NCBI Taxonomy" id="1286190"/>
    <lineage>
        <taxon>Bacteria</taxon>
        <taxon>Pseudomonadati</taxon>
        <taxon>Pseudomonadota</taxon>
        <taxon>Alphaproteobacteria</taxon>
        <taxon>Acetobacterales</taxon>
        <taxon>Acetobacteraceae</taxon>
        <taxon>Gluconacetobacter</taxon>
    </lineage>
</organism>
<evidence type="ECO:0000256" key="1">
    <source>
        <dbReference type="SAM" id="SignalP"/>
    </source>
</evidence>
<dbReference type="AlphaFoldDB" id="A0A7W4PP10"/>
<dbReference type="Gene3D" id="1.20.1050.60">
    <property type="entry name" value="alpha-1,2-mannosidase"/>
    <property type="match status" value="1"/>
</dbReference>
<feature type="domain" description="Glycosyl hydrolase family 92" evidence="2">
    <location>
        <begin position="296"/>
        <end position="759"/>
    </location>
</feature>
<keyword evidence="1" id="KW-0732">Signal</keyword>
<dbReference type="InterPro" id="IPR012939">
    <property type="entry name" value="Glyco_hydro_92"/>
</dbReference>
<dbReference type="RefSeq" id="WP_182948910.1">
    <property type="nucleotide sequence ID" value="NZ_JABEQK010000004.1"/>
</dbReference>
<sequence length="765" mass="84127">MTPRPILYCLSATLAVAIAQPPGRAHAASEATGDPASMVDPRIGTGGPGHTFPGATVPFGMIQPSPDTAMPEFHHAYDWAGGYQYNDPTIMGFSHTHFSGAGHSDLGDVLMMPVSGDVRLEPGDPAKPQSGYRSRFSHTTEVEHPGYYAVTLDDYAVRAELTAGLRVGWHRYTFPTDKPAHVLLDLRPSIYDYPGKVLWARLRVRQDGTISGCRTTRGWAPGRTLCFAIRFSRPMTAHTLYNRETNVTYRGFRGPGNAPTDPTLQNGRAIEAVFDFGKLDAPLGAKVAISPVSETNAIANLDTEGQGWDFDARHAEATATWNRTLSVIDVAGTPDQRTQFYTALYHALLAPTLSMDANGDYRGPDQEIHKAKGFGFYSTWSTWDVYRAQQPLMALLRPDMSTQFVRSLIAAQQASPVGLLPVWSYQGLETWCMTGYHAVPIIADAYLAGVRGFDADAALNAMVASATSPAYGDLSDYMKLGYVPIDKEAEGGSKTLEYAYDDWSLARMARAMGRTRIAEQFEKRAGNWRNAWDPQTGFMRARLSTGAFHTPFDPAAAAYGSDYTEGNAWQYLWFVPQDVPGLIATIGGDAKFIARLDELFDTRVDPAQFKNVEDISGLIGWYAHGNEPGHHIAYLYDYAGAPWKTQQRLRQIMESQYNAHPDGLAGNDDLGQTSAWYLFTALGFYPVAPGSNDYTIGRPFVPRATIHLPNGRTFTMTADHLDAAHPYVATVTLNGRPQDLLHLRHGDILKGGELHFVMQAEPKPR</sequence>
<evidence type="ECO:0000259" key="2">
    <source>
        <dbReference type="Pfam" id="PF07971"/>
    </source>
</evidence>
<dbReference type="PANTHER" id="PTHR12143:SF39">
    <property type="entry name" value="SECRETED PROTEIN"/>
    <property type="match status" value="1"/>
</dbReference>
<accession>A0A7W4PP10</accession>
<name>A0A7W4PP10_9PROT</name>
<dbReference type="GO" id="GO:0005829">
    <property type="term" value="C:cytosol"/>
    <property type="evidence" value="ECO:0007669"/>
    <property type="project" value="TreeGrafter"/>
</dbReference>
<dbReference type="Gene3D" id="3.30.2080.10">
    <property type="entry name" value="GH92 mannosidase domain"/>
    <property type="match status" value="1"/>
</dbReference>
<dbReference type="Gene3D" id="2.70.98.10">
    <property type="match status" value="1"/>
</dbReference>
<dbReference type="Pfam" id="PF17678">
    <property type="entry name" value="Glyco_hydro_92N"/>
    <property type="match status" value="1"/>
</dbReference>
<evidence type="ECO:0000313" key="4">
    <source>
        <dbReference type="EMBL" id="MBB2204698.1"/>
    </source>
</evidence>
<evidence type="ECO:0000313" key="5">
    <source>
        <dbReference type="Proteomes" id="UP000540556"/>
    </source>
</evidence>
<feature type="domain" description="Glycosyl hydrolase family 92 N-terminal" evidence="3">
    <location>
        <begin position="38"/>
        <end position="290"/>
    </location>
</feature>
<dbReference type="InterPro" id="IPR014718">
    <property type="entry name" value="GH-type_carb-bd"/>
</dbReference>
<feature type="signal peptide" evidence="1">
    <location>
        <begin position="1"/>
        <end position="27"/>
    </location>
</feature>
<protein>
    <submittedName>
        <fullName evidence="4">Glycoside hydrolase family 92 protein</fullName>
    </submittedName>
</protein>
<dbReference type="InterPro" id="IPR005887">
    <property type="entry name" value="GH92_a_mannosidase_put"/>
</dbReference>
<dbReference type="GO" id="GO:0000224">
    <property type="term" value="F:peptide-N4-(N-acetyl-beta-glucosaminyl)asparagine amidase activity"/>
    <property type="evidence" value="ECO:0007669"/>
    <property type="project" value="TreeGrafter"/>
</dbReference>
<proteinExistence type="predicted"/>
<evidence type="ECO:0000259" key="3">
    <source>
        <dbReference type="Pfam" id="PF17678"/>
    </source>
</evidence>
<keyword evidence="5" id="KW-1185">Reference proteome</keyword>
<dbReference type="FunFam" id="3.30.2080.10:FF:000001">
    <property type="entry name" value="Alpha-1,2-mannosidase subfamily"/>
    <property type="match status" value="1"/>
</dbReference>
<dbReference type="SUPFAM" id="SSF48208">
    <property type="entry name" value="Six-hairpin glycosidases"/>
    <property type="match status" value="1"/>
</dbReference>
<dbReference type="Proteomes" id="UP000540556">
    <property type="component" value="Unassembled WGS sequence"/>
</dbReference>
<gene>
    <name evidence="4" type="ORF">HLH27_06640</name>
</gene>
<dbReference type="InterPro" id="IPR041371">
    <property type="entry name" value="GH92_N"/>
</dbReference>
<reference evidence="4 5" key="1">
    <citation type="submission" date="2020-04" db="EMBL/GenBank/DDBJ databases">
        <title>Description of novel Gluconacetobacter.</title>
        <authorList>
            <person name="Sombolestani A."/>
        </authorList>
    </citation>
    <scope>NUCLEOTIDE SEQUENCE [LARGE SCALE GENOMIC DNA]</scope>
    <source>
        <strain evidence="4 5">LMG 27800</strain>
    </source>
</reference>
<dbReference type="InterPro" id="IPR050883">
    <property type="entry name" value="PNGase"/>
</dbReference>
<dbReference type="PANTHER" id="PTHR12143">
    <property type="entry name" value="PEPTIDE N-GLYCANASE PNGASE -RELATED"/>
    <property type="match status" value="1"/>
</dbReference>
<dbReference type="NCBIfam" id="TIGR01180">
    <property type="entry name" value="aman2_put"/>
    <property type="match status" value="1"/>
</dbReference>
<dbReference type="GO" id="GO:0030246">
    <property type="term" value="F:carbohydrate binding"/>
    <property type="evidence" value="ECO:0007669"/>
    <property type="project" value="InterPro"/>
</dbReference>
<dbReference type="Gene3D" id="1.20.1610.10">
    <property type="entry name" value="alpha-1,2-mannosidases domains"/>
    <property type="match status" value="1"/>
</dbReference>
<dbReference type="GO" id="GO:0006516">
    <property type="term" value="P:glycoprotein catabolic process"/>
    <property type="evidence" value="ECO:0007669"/>
    <property type="project" value="TreeGrafter"/>
</dbReference>
<dbReference type="EMBL" id="JABEQK010000004">
    <property type="protein sequence ID" value="MBB2204698.1"/>
    <property type="molecule type" value="Genomic_DNA"/>
</dbReference>
<dbReference type="GO" id="GO:0005975">
    <property type="term" value="P:carbohydrate metabolic process"/>
    <property type="evidence" value="ECO:0007669"/>
    <property type="project" value="InterPro"/>
</dbReference>
<feature type="chain" id="PRO_5030911633" evidence="1">
    <location>
        <begin position="28"/>
        <end position="765"/>
    </location>
</feature>